<keyword evidence="2" id="KW-0472">Membrane</keyword>
<proteinExistence type="predicted"/>
<dbReference type="EMBL" id="QVQW01000133">
    <property type="protein sequence ID" value="RKU39913.1"/>
    <property type="molecule type" value="Genomic_DNA"/>
</dbReference>
<evidence type="ECO:0000256" key="2">
    <source>
        <dbReference type="SAM" id="Phobius"/>
    </source>
</evidence>
<protein>
    <submittedName>
        <fullName evidence="3">Uncharacterized protein</fullName>
    </submittedName>
</protein>
<feature type="transmembrane region" description="Helical" evidence="2">
    <location>
        <begin position="206"/>
        <end position="229"/>
    </location>
</feature>
<dbReference type="Proteomes" id="UP000275385">
    <property type="component" value="Unassembled WGS sequence"/>
</dbReference>
<keyword evidence="2" id="KW-1133">Transmembrane helix</keyword>
<keyword evidence="2" id="KW-0812">Transmembrane</keyword>
<feature type="compositionally biased region" description="Polar residues" evidence="1">
    <location>
        <begin position="1"/>
        <end position="12"/>
    </location>
</feature>
<dbReference type="AlphaFoldDB" id="A0A420XW51"/>
<reference evidence="3 4" key="1">
    <citation type="submission" date="2018-08" db="EMBL/GenBank/DDBJ databases">
        <title>Draft genome of the lignicolous fungus Coniochaeta pulveracea.</title>
        <authorList>
            <person name="Borstlap C.J."/>
            <person name="De Witt R.N."/>
            <person name="Botha A."/>
            <person name="Volschenk H."/>
        </authorList>
    </citation>
    <scope>NUCLEOTIDE SEQUENCE [LARGE SCALE GENOMIC DNA]</scope>
    <source>
        <strain evidence="3 4">CAB683</strain>
    </source>
</reference>
<comment type="caution">
    <text evidence="3">The sequence shown here is derived from an EMBL/GenBank/DDBJ whole genome shotgun (WGS) entry which is preliminary data.</text>
</comment>
<accession>A0A420XW51</accession>
<dbReference type="STRING" id="177199.A0A420XW51"/>
<keyword evidence="4" id="KW-1185">Reference proteome</keyword>
<name>A0A420XW51_9PEZI</name>
<gene>
    <name evidence="3" type="ORF">DL546_001865</name>
</gene>
<evidence type="ECO:0000313" key="3">
    <source>
        <dbReference type="EMBL" id="RKU39913.1"/>
    </source>
</evidence>
<evidence type="ECO:0000256" key="1">
    <source>
        <dbReference type="SAM" id="MobiDB-lite"/>
    </source>
</evidence>
<organism evidence="3 4">
    <name type="scientific">Coniochaeta pulveracea</name>
    <dbReference type="NCBI Taxonomy" id="177199"/>
    <lineage>
        <taxon>Eukaryota</taxon>
        <taxon>Fungi</taxon>
        <taxon>Dikarya</taxon>
        <taxon>Ascomycota</taxon>
        <taxon>Pezizomycotina</taxon>
        <taxon>Sordariomycetes</taxon>
        <taxon>Sordariomycetidae</taxon>
        <taxon>Coniochaetales</taxon>
        <taxon>Coniochaetaceae</taxon>
        <taxon>Coniochaeta</taxon>
    </lineage>
</organism>
<dbReference type="OrthoDB" id="5215647at2759"/>
<feature type="region of interest" description="Disordered" evidence="1">
    <location>
        <begin position="1"/>
        <end position="89"/>
    </location>
</feature>
<evidence type="ECO:0000313" key="4">
    <source>
        <dbReference type="Proteomes" id="UP000275385"/>
    </source>
</evidence>
<sequence length="270" mass="30049">MAAASYMSSLPTEGSFGPSTAPGPYQPGISGAPPPASTVPPGGIPQQVGTTGIPGPDPGPNVSFAQHVDNPRPATLSPFPPTRQGIKNSKATAEFAAREYISLQRRRYQTNEVGIEERLRAQAGHVLDDLAALRRDVADIVKEAETHRWRRWFAGGFIASFIPIIRTIFRRPAKETEVSNDTEYAFRKSRSLIARIRRMVHGTGRWASIASFVFAVLYVFSNEVSLRVARTVGKRLKRLSAKIERGEEDVEEHDLKVLSGWRWRILFWNE</sequence>
<feature type="transmembrane region" description="Helical" evidence="2">
    <location>
        <begin position="152"/>
        <end position="169"/>
    </location>
</feature>